<keyword evidence="3" id="KW-1185">Reference proteome</keyword>
<comment type="caution">
    <text evidence="2">The sequence shown here is derived from an EMBL/GenBank/DDBJ whole genome shotgun (WGS) entry which is preliminary data.</text>
</comment>
<proteinExistence type="predicted"/>
<feature type="compositionally biased region" description="Low complexity" evidence="1">
    <location>
        <begin position="87"/>
        <end position="103"/>
    </location>
</feature>
<dbReference type="Proteomes" id="UP001558613">
    <property type="component" value="Unassembled WGS sequence"/>
</dbReference>
<accession>A0ABR3MTW5</accession>
<organism evidence="2 3">
    <name type="scientific">Cirrhinus molitorella</name>
    <name type="common">mud carp</name>
    <dbReference type="NCBI Taxonomy" id="172907"/>
    <lineage>
        <taxon>Eukaryota</taxon>
        <taxon>Metazoa</taxon>
        <taxon>Chordata</taxon>
        <taxon>Craniata</taxon>
        <taxon>Vertebrata</taxon>
        <taxon>Euteleostomi</taxon>
        <taxon>Actinopterygii</taxon>
        <taxon>Neopterygii</taxon>
        <taxon>Teleostei</taxon>
        <taxon>Ostariophysi</taxon>
        <taxon>Cypriniformes</taxon>
        <taxon>Cyprinidae</taxon>
        <taxon>Labeoninae</taxon>
        <taxon>Labeonini</taxon>
        <taxon>Cirrhinus</taxon>
    </lineage>
</organism>
<dbReference type="EMBL" id="JAYMGO010000009">
    <property type="protein sequence ID" value="KAL1268066.1"/>
    <property type="molecule type" value="Genomic_DNA"/>
</dbReference>
<reference evidence="2 3" key="1">
    <citation type="submission" date="2023-09" db="EMBL/GenBank/DDBJ databases">
        <authorList>
            <person name="Wang M."/>
        </authorList>
    </citation>
    <scope>NUCLEOTIDE SEQUENCE [LARGE SCALE GENOMIC DNA]</scope>
    <source>
        <strain evidence="2">GT-2023</strain>
        <tissue evidence="2">Liver</tissue>
    </source>
</reference>
<protein>
    <submittedName>
        <fullName evidence="2">Uncharacterized protein</fullName>
    </submittedName>
</protein>
<evidence type="ECO:0000256" key="1">
    <source>
        <dbReference type="SAM" id="MobiDB-lite"/>
    </source>
</evidence>
<sequence>MSVCGCACQLFGFDDLMEPCQDKIVTLTPHTNATSSPITRLTRCNPTAVCSARQASLEWAKKQMAGDSISHQRENRSSVAHPPELHQPPCHTHTHTPLFLHPF</sequence>
<evidence type="ECO:0000313" key="2">
    <source>
        <dbReference type="EMBL" id="KAL1268066.1"/>
    </source>
</evidence>
<feature type="region of interest" description="Disordered" evidence="1">
    <location>
        <begin position="64"/>
        <end position="103"/>
    </location>
</feature>
<name>A0ABR3MTW5_9TELE</name>
<evidence type="ECO:0000313" key="3">
    <source>
        <dbReference type="Proteomes" id="UP001558613"/>
    </source>
</evidence>
<gene>
    <name evidence="2" type="ORF">QQF64_033429</name>
</gene>